<keyword evidence="3" id="KW-1185">Reference proteome</keyword>
<evidence type="ECO:0000313" key="3">
    <source>
        <dbReference type="Proteomes" id="UP001476950"/>
    </source>
</evidence>
<proteinExistence type="predicted"/>
<keyword evidence="1" id="KW-0472">Membrane</keyword>
<comment type="caution">
    <text evidence="2">The sequence shown here is derived from an EMBL/GenBank/DDBJ whole genome shotgun (WGS) entry which is preliminary data.</text>
</comment>
<reference evidence="2 3" key="1">
    <citation type="submission" date="2022-04" db="EMBL/GenBank/DDBJ databases">
        <title>Positive selection, recombination, and allopatry shape intraspecific diversity of widespread and dominant cyanobacteria.</title>
        <authorList>
            <person name="Wei J."/>
            <person name="Shu W."/>
            <person name="Hu C."/>
        </authorList>
    </citation>
    <scope>NUCLEOTIDE SEQUENCE [LARGE SCALE GENOMIC DNA]</scope>
    <source>
        <strain evidence="2 3">AS-A4</strain>
    </source>
</reference>
<protein>
    <submittedName>
        <fullName evidence="2">Uncharacterized protein</fullName>
    </submittedName>
</protein>
<dbReference type="EMBL" id="JAMPLM010000022">
    <property type="protein sequence ID" value="MEP1060767.1"/>
    <property type="molecule type" value="Genomic_DNA"/>
</dbReference>
<dbReference type="Proteomes" id="UP001476950">
    <property type="component" value="Unassembled WGS sequence"/>
</dbReference>
<feature type="transmembrane region" description="Helical" evidence="1">
    <location>
        <begin position="58"/>
        <end position="80"/>
    </location>
</feature>
<name>A0ABV0KNQ0_9CYAN</name>
<keyword evidence="1" id="KW-1133">Transmembrane helix</keyword>
<dbReference type="RefSeq" id="WP_190446725.1">
    <property type="nucleotide sequence ID" value="NZ_JAMPLM010000022.1"/>
</dbReference>
<accession>A0ABV0KNQ0</accession>
<evidence type="ECO:0000256" key="1">
    <source>
        <dbReference type="SAM" id="Phobius"/>
    </source>
</evidence>
<keyword evidence="1" id="KW-0812">Transmembrane</keyword>
<evidence type="ECO:0000313" key="2">
    <source>
        <dbReference type="EMBL" id="MEP1060767.1"/>
    </source>
</evidence>
<sequence length="90" mass="10238">MQYIKPLLGIGLIAIALYVGFVGISPWIILLVGIVFTAAYIQDKWFLWHDLFQRRDRAFYQSLLITYLIQVVVVAILYLLGLGIGRLIGL</sequence>
<feature type="transmembrane region" description="Helical" evidence="1">
    <location>
        <begin position="7"/>
        <end position="38"/>
    </location>
</feature>
<organism evidence="2 3">
    <name type="scientific">Stenomitos frigidus AS-A4</name>
    <dbReference type="NCBI Taxonomy" id="2933935"/>
    <lineage>
        <taxon>Bacteria</taxon>
        <taxon>Bacillati</taxon>
        <taxon>Cyanobacteriota</taxon>
        <taxon>Cyanophyceae</taxon>
        <taxon>Leptolyngbyales</taxon>
        <taxon>Leptolyngbyaceae</taxon>
        <taxon>Stenomitos</taxon>
    </lineage>
</organism>
<gene>
    <name evidence="2" type="ORF">NDI38_20250</name>
</gene>